<reference evidence="3 4" key="1">
    <citation type="submission" date="2019-06" db="EMBL/GenBank/DDBJ databases">
        <title>Sequencing the genomes of 1000 actinobacteria strains.</title>
        <authorList>
            <person name="Klenk H.-P."/>
        </authorList>
    </citation>
    <scope>NUCLEOTIDE SEQUENCE [LARGE SCALE GENOMIC DNA]</scope>
    <source>
        <strain evidence="3 4">DSM 45679</strain>
    </source>
</reference>
<feature type="transmembrane region" description="Helical" evidence="2">
    <location>
        <begin position="247"/>
        <end position="268"/>
    </location>
</feature>
<sequence length="434" mass="44238">MRLIRLAPQPATVAEDIRAALASLGHGTGVTGGLALAGVRPPEHSTTLDALVITPRGVLIVIGVDLPDPAMRLEAPLRGQWKSDGWPLVRGGDAVNPATEPLATATRVAARIRSVQGDLTVGTILAVGPFVQAVDQPATDLTGDVRVVHPTATSMLAAVASLATGTNPMSTGQVRALLRALAPGAPEVREHELRAEGFVEAQPPVPAEPTGQPVSTPVAPAGAPPGPTAAPPGPRPVAPSRKPAVRWLPITAIALLLGLLVTAIVLAASGKEPTAEQPPPSNPTPAPHTVDGIDFVTVAATGEPDCAPHATGDVQARLSETGCAGLRRGSFTASVEGGKAAVSIAVLRFAEPERASELRKLSDTPGSGAILDLGTASDRWPQPAPDFAGSAYVSRTEGATLRLVQVSWIGRPSTPDDPTLVRTATTALTVPLPG</sequence>
<dbReference type="OrthoDB" id="3663113at2"/>
<dbReference type="Proteomes" id="UP000320876">
    <property type="component" value="Unassembled WGS sequence"/>
</dbReference>
<keyword evidence="2" id="KW-0472">Membrane</keyword>
<protein>
    <submittedName>
        <fullName evidence="3">Uncharacterized protein</fullName>
    </submittedName>
</protein>
<keyword evidence="2" id="KW-0812">Transmembrane</keyword>
<organism evidence="3 4">
    <name type="scientific">Amycolatopsis cihanbeyliensis</name>
    <dbReference type="NCBI Taxonomy" id="1128664"/>
    <lineage>
        <taxon>Bacteria</taxon>
        <taxon>Bacillati</taxon>
        <taxon>Actinomycetota</taxon>
        <taxon>Actinomycetes</taxon>
        <taxon>Pseudonocardiales</taxon>
        <taxon>Pseudonocardiaceae</taxon>
        <taxon>Amycolatopsis</taxon>
    </lineage>
</organism>
<gene>
    <name evidence="3" type="ORF">FB471_1942</name>
</gene>
<accession>A0A542DGQ8</accession>
<keyword evidence="4" id="KW-1185">Reference proteome</keyword>
<keyword evidence="2" id="KW-1133">Transmembrane helix</keyword>
<proteinExistence type="predicted"/>
<evidence type="ECO:0000313" key="4">
    <source>
        <dbReference type="Proteomes" id="UP000320876"/>
    </source>
</evidence>
<name>A0A542DGQ8_AMYCI</name>
<dbReference type="RefSeq" id="WP_141997048.1">
    <property type="nucleotide sequence ID" value="NZ_VFML01000001.1"/>
</dbReference>
<evidence type="ECO:0000256" key="2">
    <source>
        <dbReference type="SAM" id="Phobius"/>
    </source>
</evidence>
<feature type="region of interest" description="Disordered" evidence="1">
    <location>
        <begin position="199"/>
        <end position="238"/>
    </location>
</feature>
<evidence type="ECO:0000256" key="1">
    <source>
        <dbReference type="SAM" id="MobiDB-lite"/>
    </source>
</evidence>
<evidence type="ECO:0000313" key="3">
    <source>
        <dbReference type="EMBL" id="TQJ02221.1"/>
    </source>
</evidence>
<feature type="compositionally biased region" description="Pro residues" evidence="1">
    <location>
        <begin position="222"/>
        <end position="237"/>
    </location>
</feature>
<comment type="caution">
    <text evidence="3">The sequence shown here is derived from an EMBL/GenBank/DDBJ whole genome shotgun (WGS) entry which is preliminary data.</text>
</comment>
<dbReference type="EMBL" id="VFML01000001">
    <property type="protein sequence ID" value="TQJ02221.1"/>
    <property type="molecule type" value="Genomic_DNA"/>
</dbReference>
<dbReference type="AlphaFoldDB" id="A0A542DGQ8"/>